<dbReference type="InterPro" id="IPR022910">
    <property type="entry name" value="Thiol_diS_interchange_DbsD"/>
</dbReference>
<comment type="subcellular location">
    <subcellularLocation>
        <location evidence="1 18">Cell inner membrane</location>
        <topology evidence="1 18">Multi-pass membrane protein</topology>
    </subcellularLocation>
</comment>
<dbReference type="SUPFAM" id="SSF74863">
    <property type="entry name" value="Thiol:disulfide interchange protein DsbD, N-terminal domain (DsbD-alpha)"/>
    <property type="match status" value="1"/>
</dbReference>
<protein>
    <recommendedName>
        <fullName evidence="18">Thiol:disulfide interchange protein DsbD</fullName>
        <ecNumber evidence="18">1.8.1.8</ecNumber>
    </recommendedName>
    <alternativeName>
        <fullName evidence="18">Protein-disulfide reductase</fullName>
        <shortName evidence="18">Disulfide reductase</shortName>
    </alternativeName>
</protein>
<feature type="transmembrane region" description="Helical" evidence="18">
    <location>
        <begin position="295"/>
        <end position="325"/>
    </location>
</feature>
<dbReference type="InterPro" id="IPR012336">
    <property type="entry name" value="Thioredoxin-like_fold"/>
</dbReference>
<dbReference type="AlphaFoldDB" id="A0A0B7IX36"/>
<dbReference type="Proteomes" id="UP000056322">
    <property type="component" value="Chromosome 1"/>
</dbReference>
<dbReference type="InterPro" id="IPR013766">
    <property type="entry name" value="Thioredoxin_domain"/>
</dbReference>
<keyword evidence="15 18" id="KW-0676">Redox-active center</keyword>
<keyword evidence="12 18" id="KW-0520">NAD</keyword>
<evidence type="ECO:0000256" key="3">
    <source>
        <dbReference type="ARBA" id="ARBA00022448"/>
    </source>
</evidence>
<dbReference type="GO" id="GO:0005886">
    <property type="term" value="C:plasma membrane"/>
    <property type="evidence" value="ECO:0007669"/>
    <property type="project" value="UniProtKB-SubCell"/>
</dbReference>
<comment type="similarity">
    <text evidence="2 18">Belongs to the thioredoxin family. DsbD subfamily.</text>
</comment>
<feature type="transmembrane region" description="Helical" evidence="18">
    <location>
        <begin position="168"/>
        <end position="200"/>
    </location>
</feature>
<evidence type="ECO:0000256" key="11">
    <source>
        <dbReference type="ARBA" id="ARBA00023002"/>
    </source>
</evidence>
<dbReference type="Pfam" id="PF11412">
    <property type="entry name" value="DsbD_N"/>
    <property type="match status" value="1"/>
</dbReference>
<dbReference type="Gene3D" id="3.40.30.10">
    <property type="entry name" value="Glutaredoxin"/>
    <property type="match status" value="1"/>
</dbReference>
<evidence type="ECO:0000259" key="19">
    <source>
        <dbReference type="PROSITE" id="PS51352"/>
    </source>
</evidence>
<comment type="catalytic activity">
    <reaction evidence="16 18">
        <text>[protein]-dithiol + NAD(+) = [protein]-disulfide + NADH + H(+)</text>
        <dbReference type="Rhea" id="RHEA:18749"/>
        <dbReference type="Rhea" id="RHEA-COMP:10593"/>
        <dbReference type="Rhea" id="RHEA-COMP:10594"/>
        <dbReference type="ChEBI" id="CHEBI:15378"/>
        <dbReference type="ChEBI" id="CHEBI:29950"/>
        <dbReference type="ChEBI" id="CHEBI:50058"/>
        <dbReference type="ChEBI" id="CHEBI:57540"/>
        <dbReference type="ChEBI" id="CHEBI:57945"/>
        <dbReference type="EC" id="1.8.1.8"/>
    </reaction>
</comment>
<dbReference type="CDD" id="cd02953">
    <property type="entry name" value="DsbDgamma"/>
    <property type="match status" value="1"/>
</dbReference>
<dbReference type="Gene3D" id="2.60.40.1250">
    <property type="entry name" value="Thiol:disulfide interchange protein DsbD, N-terminal domain"/>
    <property type="match status" value="1"/>
</dbReference>
<comment type="catalytic activity">
    <reaction evidence="17 18">
        <text>[protein]-dithiol + NADP(+) = [protein]-disulfide + NADPH + H(+)</text>
        <dbReference type="Rhea" id="RHEA:18753"/>
        <dbReference type="Rhea" id="RHEA-COMP:10593"/>
        <dbReference type="Rhea" id="RHEA-COMP:10594"/>
        <dbReference type="ChEBI" id="CHEBI:15378"/>
        <dbReference type="ChEBI" id="CHEBI:29950"/>
        <dbReference type="ChEBI" id="CHEBI:50058"/>
        <dbReference type="ChEBI" id="CHEBI:57783"/>
        <dbReference type="ChEBI" id="CHEBI:58349"/>
        <dbReference type="EC" id="1.8.1.8"/>
    </reaction>
</comment>
<dbReference type="HAMAP" id="MF_00399">
    <property type="entry name" value="DbsD"/>
    <property type="match status" value="1"/>
</dbReference>
<dbReference type="InterPro" id="IPR003834">
    <property type="entry name" value="Cyt_c_assmbl_TM_dom"/>
</dbReference>
<feature type="transmembrane region" description="Helical" evidence="18">
    <location>
        <begin position="426"/>
        <end position="446"/>
    </location>
</feature>
<evidence type="ECO:0000256" key="7">
    <source>
        <dbReference type="ARBA" id="ARBA00022729"/>
    </source>
</evidence>
<dbReference type="PROSITE" id="PS00194">
    <property type="entry name" value="THIOREDOXIN_1"/>
    <property type="match status" value="1"/>
</dbReference>
<comment type="function">
    <text evidence="18">Required to facilitate the formation of correct disulfide bonds in some periplasmic proteins and for the assembly of the periplasmic c-type cytochromes. Acts by transferring electrons from cytoplasmic thioredoxin to the periplasm. This transfer involves a cascade of disulfide bond formation and reduction steps.</text>
</comment>
<keyword evidence="3 18" id="KW-0813">Transport</keyword>
<evidence type="ECO:0000256" key="6">
    <source>
        <dbReference type="ARBA" id="ARBA00022692"/>
    </source>
</evidence>
<dbReference type="PANTHER" id="PTHR32234:SF0">
    <property type="entry name" value="THIOL:DISULFIDE INTERCHANGE PROTEIN DSBD"/>
    <property type="match status" value="1"/>
</dbReference>
<evidence type="ECO:0000256" key="5">
    <source>
        <dbReference type="ARBA" id="ARBA00022519"/>
    </source>
</evidence>
<dbReference type="GO" id="GO:0045454">
    <property type="term" value="P:cell redox homeostasis"/>
    <property type="evidence" value="ECO:0007669"/>
    <property type="project" value="TreeGrafter"/>
</dbReference>
<name>A0A0B7IX36_9PROT</name>
<evidence type="ECO:0000313" key="21">
    <source>
        <dbReference type="Proteomes" id="UP000056322"/>
    </source>
</evidence>
<dbReference type="SUPFAM" id="SSF52833">
    <property type="entry name" value="Thioredoxin-like"/>
    <property type="match status" value="1"/>
</dbReference>
<keyword evidence="6 18" id="KW-0812">Transmembrane</keyword>
<proteinExistence type="inferred from homology"/>
<dbReference type="STRING" id="1581680.BN1209_0013"/>
<dbReference type="Pfam" id="PF13098">
    <property type="entry name" value="Thioredoxin_2"/>
    <property type="match status" value="1"/>
</dbReference>
<evidence type="ECO:0000256" key="4">
    <source>
        <dbReference type="ARBA" id="ARBA00022475"/>
    </source>
</evidence>
<dbReference type="NCBIfam" id="NF001419">
    <property type="entry name" value="PRK00293.1"/>
    <property type="match status" value="1"/>
</dbReference>
<dbReference type="GO" id="GO:0017004">
    <property type="term" value="P:cytochrome complex assembly"/>
    <property type="evidence" value="ECO:0007669"/>
    <property type="project" value="UniProtKB-UniRule"/>
</dbReference>
<evidence type="ECO:0000256" key="9">
    <source>
        <dbReference type="ARBA" id="ARBA00022982"/>
    </source>
</evidence>
<feature type="transmembrane region" description="Helical" evidence="18">
    <location>
        <begin position="331"/>
        <end position="352"/>
    </location>
</feature>
<evidence type="ECO:0000256" key="18">
    <source>
        <dbReference type="HAMAP-Rule" id="MF_00399"/>
    </source>
</evidence>
<accession>A0A0B7IX36</accession>
<evidence type="ECO:0000256" key="8">
    <source>
        <dbReference type="ARBA" id="ARBA00022748"/>
    </source>
</evidence>
<feature type="transmembrane region" description="Helical" evidence="18">
    <location>
        <begin position="252"/>
        <end position="274"/>
    </location>
</feature>
<dbReference type="EMBL" id="LN794158">
    <property type="protein sequence ID" value="CEN55075.1"/>
    <property type="molecule type" value="Genomic_DNA"/>
</dbReference>
<reference evidence="21" key="1">
    <citation type="submission" date="2014-12" db="EMBL/GenBank/DDBJ databases">
        <authorList>
            <person name="Salcher M.M."/>
        </authorList>
    </citation>
    <scope>NUCLEOTIDE SEQUENCE [LARGE SCALE GENOMIC DNA]</scope>
    <source>
        <strain evidence="21">MMS-10A-171</strain>
    </source>
</reference>
<evidence type="ECO:0000256" key="13">
    <source>
        <dbReference type="ARBA" id="ARBA00023136"/>
    </source>
</evidence>
<dbReference type="PANTHER" id="PTHR32234">
    <property type="entry name" value="THIOL:DISULFIDE INTERCHANGE PROTEIN DSBD"/>
    <property type="match status" value="1"/>
</dbReference>
<keyword evidence="5 18" id="KW-0997">Cell inner membrane</keyword>
<feature type="transmembrane region" description="Helical" evidence="18">
    <location>
        <begin position="220"/>
        <end position="240"/>
    </location>
</feature>
<feature type="transmembrane region" description="Helical" evidence="18">
    <location>
        <begin position="373"/>
        <end position="390"/>
    </location>
</feature>
<gene>
    <name evidence="18 20" type="primary">dsbD</name>
    <name evidence="20" type="ORF">BN1209_0013</name>
</gene>
<dbReference type="KEGG" id="mbac:BN1209_0013"/>
<keyword evidence="4 18" id="KW-1003">Cell membrane</keyword>
<organism evidence="20 21">
    <name type="scientific">Candidatus Methylopumilus turicensis</name>
    <dbReference type="NCBI Taxonomy" id="1581680"/>
    <lineage>
        <taxon>Bacteria</taxon>
        <taxon>Pseudomonadati</taxon>
        <taxon>Pseudomonadota</taxon>
        <taxon>Betaproteobacteria</taxon>
        <taxon>Nitrosomonadales</taxon>
        <taxon>Methylophilaceae</taxon>
        <taxon>Candidatus Methylopumilus</taxon>
    </lineage>
</organism>
<dbReference type="InterPro" id="IPR035671">
    <property type="entry name" value="DsbD_gamma"/>
</dbReference>
<evidence type="ECO:0000256" key="17">
    <source>
        <dbReference type="ARBA" id="ARBA00047804"/>
    </source>
</evidence>
<evidence type="ECO:0000256" key="2">
    <source>
        <dbReference type="ARBA" id="ARBA00007241"/>
    </source>
</evidence>
<evidence type="ECO:0000256" key="12">
    <source>
        <dbReference type="ARBA" id="ARBA00023027"/>
    </source>
</evidence>
<feature type="disulfide bond" description="Redox-active" evidence="18">
    <location>
        <begin position="503"/>
        <end position="506"/>
    </location>
</feature>
<dbReference type="EC" id="1.8.1.8" evidence="18"/>
<feature type="transmembrane region" description="Helical" evidence="18">
    <location>
        <begin position="396"/>
        <end position="414"/>
    </location>
</feature>
<keyword evidence="8 18" id="KW-0201">Cytochrome c-type biogenesis</keyword>
<evidence type="ECO:0000256" key="10">
    <source>
        <dbReference type="ARBA" id="ARBA00022989"/>
    </source>
</evidence>
<evidence type="ECO:0000256" key="14">
    <source>
        <dbReference type="ARBA" id="ARBA00023157"/>
    </source>
</evidence>
<dbReference type="InterPro" id="IPR036249">
    <property type="entry name" value="Thioredoxin-like_sf"/>
</dbReference>
<keyword evidence="9 18" id="KW-0249">Electron transport</keyword>
<evidence type="ECO:0000256" key="1">
    <source>
        <dbReference type="ARBA" id="ARBA00004429"/>
    </source>
</evidence>
<keyword evidence="14 18" id="KW-1015">Disulfide bond</keyword>
<keyword evidence="13 18" id="KW-0472">Membrane</keyword>
<sequence length="600" mass="64457">MSVITPAWTTENSSSISKSSLFDSNDQVLTPDQAFKLALSPQNTRLIKAQFTIAPGHYLYRDRIQFKSPHASIEKTYFPPGEIKKDPNFGETEVFHQSFVADIALKDLADGRDTITLEATYQGCSEKGLCYSPIHKSFEIALTDTADIANNLQSNDDQATTLLKGGQLWLIVIGFFGFGLLLALTPCVLPMIPILSGIIVGDKKAHHHDTSRLHSFNLSLAYVFGMSLSYSLAGIAAGLSGQLLSNALQSPWMLGVTAIIFVFLAFSMFGFYELRLPSAIENRMVIVANGIKGGQFIGVFSMGALSALIVSPCVAAPLAGALIYISQTHDVVLGGIALFALSIGMGFPLLLIGASAGHILPKAGGWMTTVRNFFGVLMLGVAIYLISPVIPANLQMLLWAALLIIPSMYLHALDPLPPEAETGSRLLKGLGIMLLTLGLTLIVGAASGAKSPWQPLSGLVANPANSSNSSLNFKRIHSIGELEEHVKNAQGKVVMLDFYADWCVACKELETFTFNDPAVKKALQNAVLLQADVTANAPEEVALLNKFKLFGPPGIVFFNKSGHEVAALKVIGYQAPEDFIKVLNQLNTLGDDECNPMVAC</sequence>
<evidence type="ECO:0000256" key="16">
    <source>
        <dbReference type="ARBA" id="ARBA00047388"/>
    </source>
</evidence>
<dbReference type="GO" id="GO:0047134">
    <property type="term" value="F:protein-disulfide reductase [NAD(P)H] activity"/>
    <property type="evidence" value="ECO:0007669"/>
    <property type="project" value="UniProtKB-UniRule"/>
</dbReference>
<dbReference type="HOGENOM" id="CLU_014657_3_0_4"/>
<dbReference type="InterPro" id="IPR036929">
    <property type="entry name" value="DsbDN_sf"/>
</dbReference>
<keyword evidence="10 18" id="KW-1133">Transmembrane helix</keyword>
<dbReference type="GO" id="GO:0009055">
    <property type="term" value="F:electron transfer activity"/>
    <property type="evidence" value="ECO:0007669"/>
    <property type="project" value="UniProtKB-UniRule"/>
</dbReference>
<keyword evidence="21" id="KW-1185">Reference proteome</keyword>
<dbReference type="PROSITE" id="PS51352">
    <property type="entry name" value="THIOREDOXIN_2"/>
    <property type="match status" value="1"/>
</dbReference>
<comment type="caution">
    <text evidence="18">Lacks conserved residue(s) required for the propagation of feature annotation.</text>
</comment>
<keyword evidence="7" id="KW-0732">Signal</keyword>
<dbReference type="OrthoDB" id="9811036at2"/>
<keyword evidence="11 18" id="KW-0560">Oxidoreductase</keyword>
<feature type="disulfide bond" description="Redox-active" evidence="18">
    <location>
        <begin position="124"/>
        <end position="130"/>
    </location>
</feature>
<dbReference type="InterPro" id="IPR017937">
    <property type="entry name" value="Thioredoxin_CS"/>
</dbReference>
<evidence type="ECO:0000313" key="20">
    <source>
        <dbReference type="EMBL" id="CEN55075.1"/>
    </source>
</evidence>
<dbReference type="InterPro" id="IPR028250">
    <property type="entry name" value="DsbDN"/>
</dbReference>
<evidence type="ECO:0000256" key="15">
    <source>
        <dbReference type="ARBA" id="ARBA00023284"/>
    </source>
</evidence>
<dbReference type="Pfam" id="PF02683">
    <property type="entry name" value="DsbD_TM"/>
    <property type="match status" value="1"/>
</dbReference>
<feature type="domain" description="Thioredoxin" evidence="19">
    <location>
        <begin position="455"/>
        <end position="588"/>
    </location>
</feature>